<feature type="domain" description="Origin recognition complex subunit 5 C-terminal" evidence="5">
    <location>
        <begin position="376"/>
        <end position="533"/>
    </location>
</feature>
<feature type="compositionally biased region" description="Basic and acidic residues" evidence="4">
    <location>
        <begin position="397"/>
        <end position="408"/>
    </location>
</feature>
<organism evidence="7 8">
    <name type="scientific">Lactarius akahatsu</name>
    <dbReference type="NCBI Taxonomy" id="416441"/>
    <lineage>
        <taxon>Eukaryota</taxon>
        <taxon>Fungi</taxon>
        <taxon>Dikarya</taxon>
        <taxon>Basidiomycota</taxon>
        <taxon>Agaricomycotina</taxon>
        <taxon>Agaricomycetes</taxon>
        <taxon>Russulales</taxon>
        <taxon>Russulaceae</taxon>
        <taxon>Lactarius</taxon>
    </lineage>
</organism>
<comment type="caution">
    <text evidence="7">The sequence shown here is derived from an EMBL/GenBank/DDBJ whole genome shotgun (WGS) entry which is preliminary data.</text>
</comment>
<dbReference type="Proteomes" id="UP001201163">
    <property type="component" value="Unassembled WGS sequence"/>
</dbReference>
<dbReference type="SUPFAM" id="SSF52540">
    <property type="entry name" value="P-loop containing nucleoside triphosphate hydrolases"/>
    <property type="match status" value="1"/>
</dbReference>
<gene>
    <name evidence="7" type="ORF">EDB92DRAFT_1841152</name>
</gene>
<dbReference type="GO" id="GO:0006270">
    <property type="term" value="P:DNA replication initiation"/>
    <property type="evidence" value="ECO:0007669"/>
    <property type="project" value="TreeGrafter"/>
</dbReference>
<evidence type="ECO:0000313" key="8">
    <source>
        <dbReference type="Proteomes" id="UP001201163"/>
    </source>
</evidence>
<evidence type="ECO:0000259" key="6">
    <source>
        <dbReference type="Pfam" id="PF21639"/>
    </source>
</evidence>
<keyword evidence="3" id="KW-0539">Nucleus</keyword>
<dbReference type="GO" id="GO:0003688">
    <property type="term" value="F:DNA replication origin binding"/>
    <property type="evidence" value="ECO:0007669"/>
    <property type="project" value="TreeGrafter"/>
</dbReference>
<dbReference type="InterPro" id="IPR027417">
    <property type="entry name" value="P-loop_NTPase"/>
</dbReference>
<evidence type="ECO:0000256" key="1">
    <source>
        <dbReference type="ARBA" id="ARBA00004123"/>
    </source>
</evidence>
<comment type="subcellular location">
    <subcellularLocation>
        <location evidence="1">Nucleus</location>
    </subcellularLocation>
</comment>
<dbReference type="EMBL" id="JAKELL010000008">
    <property type="protein sequence ID" value="KAH8996672.1"/>
    <property type="molecule type" value="Genomic_DNA"/>
</dbReference>
<evidence type="ECO:0000256" key="4">
    <source>
        <dbReference type="SAM" id="MobiDB-lite"/>
    </source>
</evidence>
<sequence>MASYLEQLEYLTKEISDSFPGNDFLISQLITLVTTCPPTFTYVHDPYTTGVTASLVNALISSLSAVDAKSFVPEDDAIPTIASAQVNAVACFTARLFYDTTLNRLAKWHPLWDDGCENWPGGFTGVRYNDSLDGFLHGLRVLHAQLSDDEAGRTPQRSRLKVKAQVRKNTVKMVLIIERAERIKDSLPELLVPLTRLAELSKVDIHTILISQSPWEELKPLMGAAVDPFHLSVRPPSQEDTRRILVSRFPTDGDISAAPHAYHPALLQFYAQYVDALCSICAPFTRDPHELSYVAAAQWPSFVAPVLDAQRDANQFHPIPEDVRMRLLRVFLPSFTAALEALLPRRMHARTWSQTPDVTDGPASDEKGVEMTISSLSTLQKYILLAAFLASSNPPRTDMRMFARSRETRSRRRRGGGTRKAPQRSGSTPAKVPQRLAGPASFPLDRMSAILAVLLEEYDLESRVISKEFTQLGEYTEMELVRVHTSGAITELSAAHLLLRVSPPDRLDGPPMYKCGISYDVALALGRDLRVPMLDLIWEAG</sequence>
<evidence type="ECO:0000259" key="5">
    <source>
        <dbReference type="Pfam" id="PF14630"/>
    </source>
</evidence>
<evidence type="ECO:0000256" key="3">
    <source>
        <dbReference type="ARBA" id="ARBA00023242"/>
    </source>
</evidence>
<evidence type="ECO:0000256" key="2">
    <source>
        <dbReference type="ARBA" id="ARBA00022705"/>
    </source>
</evidence>
<keyword evidence="8" id="KW-1185">Reference proteome</keyword>
<accession>A0AAD4QG23</accession>
<keyword evidence="2" id="KW-0235">DNA replication</keyword>
<proteinExistence type="predicted"/>
<protein>
    <submittedName>
        <fullName evidence="7">Origin recognition complex, subunit 5-like protein</fullName>
    </submittedName>
</protein>
<feature type="domain" description="ORC5 lid" evidence="6">
    <location>
        <begin position="270"/>
        <end position="317"/>
    </location>
</feature>
<dbReference type="Pfam" id="PF21639">
    <property type="entry name" value="ORC5_lid"/>
    <property type="match status" value="1"/>
</dbReference>
<name>A0AAD4QG23_9AGAM</name>
<dbReference type="Pfam" id="PF14630">
    <property type="entry name" value="ORC5_C"/>
    <property type="match status" value="1"/>
</dbReference>
<reference evidence="7" key="1">
    <citation type="submission" date="2022-01" db="EMBL/GenBank/DDBJ databases">
        <title>Comparative genomics reveals a dynamic genome evolution in the ectomycorrhizal milk-cap (Lactarius) mushrooms.</title>
        <authorList>
            <consortium name="DOE Joint Genome Institute"/>
            <person name="Lebreton A."/>
            <person name="Tang N."/>
            <person name="Kuo A."/>
            <person name="LaButti K."/>
            <person name="Drula E."/>
            <person name="Barry K."/>
            <person name="Clum A."/>
            <person name="Lipzen A."/>
            <person name="Mousain D."/>
            <person name="Ng V."/>
            <person name="Wang R."/>
            <person name="Wang X."/>
            <person name="Dai Y."/>
            <person name="Henrissat B."/>
            <person name="Grigoriev I.V."/>
            <person name="Guerin-Laguette A."/>
            <person name="Yu F."/>
            <person name="Martin F.M."/>
        </authorList>
    </citation>
    <scope>NUCLEOTIDE SEQUENCE</scope>
    <source>
        <strain evidence="7">QP</strain>
    </source>
</reference>
<feature type="region of interest" description="Disordered" evidence="4">
    <location>
        <begin position="397"/>
        <end position="439"/>
    </location>
</feature>
<dbReference type="PANTHER" id="PTHR12705">
    <property type="entry name" value="ORIGIN RECOGNITION COMPLEX SUBUNIT 5"/>
    <property type="match status" value="1"/>
</dbReference>
<dbReference type="AlphaFoldDB" id="A0AAD4QG23"/>
<dbReference type="InterPro" id="IPR020796">
    <property type="entry name" value="ORC5"/>
</dbReference>
<dbReference type="PANTHER" id="PTHR12705:SF0">
    <property type="entry name" value="ORIGIN RECOGNITION COMPLEX SUBUNIT 5"/>
    <property type="match status" value="1"/>
</dbReference>
<dbReference type="InterPro" id="IPR048866">
    <property type="entry name" value="ORC5_lid"/>
</dbReference>
<dbReference type="GO" id="GO:0005664">
    <property type="term" value="C:nuclear origin of replication recognition complex"/>
    <property type="evidence" value="ECO:0007669"/>
    <property type="project" value="TreeGrafter"/>
</dbReference>
<evidence type="ECO:0000313" key="7">
    <source>
        <dbReference type="EMBL" id="KAH8996672.1"/>
    </source>
</evidence>
<dbReference type="InterPro" id="IPR047088">
    <property type="entry name" value="ORC5_C"/>
</dbReference>